<dbReference type="PROSITE" id="PS51084">
    <property type="entry name" value="HIT_2"/>
    <property type="match status" value="1"/>
</dbReference>
<dbReference type="EMBL" id="JBGUBD010000009">
    <property type="protein sequence ID" value="MFA9479513.1"/>
    <property type="molecule type" value="Genomic_DNA"/>
</dbReference>
<dbReference type="RefSeq" id="WP_425346432.1">
    <property type="nucleotide sequence ID" value="NZ_JBGUBD010000009.1"/>
</dbReference>
<evidence type="ECO:0000313" key="4">
    <source>
        <dbReference type="Proteomes" id="UP001575105"/>
    </source>
</evidence>
<dbReference type="InterPro" id="IPR011146">
    <property type="entry name" value="HIT-like"/>
</dbReference>
<evidence type="ECO:0000259" key="2">
    <source>
        <dbReference type="PROSITE" id="PS51084"/>
    </source>
</evidence>
<dbReference type="InterPro" id="IPR019808">
    <property type="entry name" value="Histidine_triad_CS"/>
</dbReference>
<dbReference type="InterPro" id="IPR039384">
    <property type="entry name" value="HINT"/>
</dbReference>
<evidence type="ECO:0000256" key="1">
    <source>
        <dbReference type="PROSITE-ProRule" id="PRU00464"/>
    </source>
</evidence>
<dbReference type="Proteomes" id="UP001575105">
    <property type="component" value="Unassembled WGS sequence"/>
</dbReference>
<dbReference type="SUPFAM" id="SSF54197">
    <property type="entry name" value="HIT-like"/>
    <property type="match status" value="1"/>
</dbReference>
<dbReference type="Gene3D" id="3.30.428.10">
    <property type="entry name" value="HIT-like"/>
    <property type="match status" value="1"/>
</dbReference>
<dbReference type="PANTHER" id="PTHR46648">
    <property type="entry name" value="HIT FAMILY PROTEIN 1"/>
    <property type="match status" value="1"/>
</dbReference>
<dbReference type="PRINTS" id="PR00332">
    <property type="entry name" value="HISTRIAD"/>
</dbReference>
<name>A0ABV4UB20_9BACT</name>
<dbReference type="InterPro" id="IPR036265">
    <property type="entry name" value="HIT-like_sf"/>
</dbReference>
<accession>A0ABV4UB20</accession>
<dbReference type="InterPro" id="IPR001310">
    <property type="entry name" value="Histidine_triad_HIT"/>
</dbReference>
<evidence type="ECO:0000313" key="3">
    <source>
        <dbReference type="EMBL" id="MFA9479513.1"/>
    </source>
</evidence>
<protein>
    <submittedName>
        <fullName evidence="3">HIT family protein</fullName>
    </submittedName>
</protein>
<organism evidence="3 4">
    <name type="scientific">Natronomicrosphaera hydrolytica</name>
    <dbReference type="NCBI Taxonomy" id="3242702"/>
    <lineage>
        <taxon>Bacteria</taxon>
        <taxon>Pseudomonadati</taxon>
        <taxon>Planctomycetota</taxon>
        <taxon>Phycisphaerae</taxon>
        <taxon>Phycisphaerales</taxon>
        <taxon>Phycisphaeraceae</taxon>
        <taxon>Natronomicrosphaera</taxon>
    </lineage>
</organism>
<proteinExistence type="predicted"/>
<dbReference type="PANTHER" id="PTHR46648:SF1">
    <property type="entry name" value="ADENOSINE 5'-MONOPHOSPHORAMIDASE HNT1"/>
    <property type="match status" value="1"/>
</dbReference>
<feature type="domain" description="HIT" evidence="2">
    <location>
        <begin position="19"/>
        <end position="127"/>
    </location>
</feature>
<dbReference type="Pfam" id="PF01230">
    <property type="entry name" value="HIT"/>
    <property type="match status" value="1"/>
</dbReference>
<comment type="caution">
    <text evidence="3">The sequence shown here is derived from an EMBL/GenBank/DDBJ whole genome shotgun (WGS) entry which is preliminary data.</text>
</comment>
<keyword evidence="4" id="KW-1185">Reference proteome</keyword>
<dbReference type="CDD" id="cd01277">
    <property type="entry name" value="HINT_subgroup"/>
    <property type="match status" value="1"/>
</dbReference>
<reference evidence="3 4" key="1">
    <citation type="submission" date="2024-08" db="EMBL/GenBank/DDBJ databases">
        <title>Whole-genome sequencing of halo(alkali)philic microorganisms from hypersaline lakes.</title>
        <authorList>
            <person name="Sorokin D.Y."/>
            <person name="Merkel A.Y."/>
            <person name="Messina E."/>
            <person name="Yakimov M."/>
        </authorList>
    </citation>
    <scope>NUCLEOTIDE SEQUENCE [LARGE SCALE GENOMIC DNA]</scope>
    <source>
        <strain evidence="3 4">AB-hyl4</strain>
    </source>
</reference>
<dbReference type="PROSITE" id="PS00892">
    <property type="entry name" value="HIT_1"/>
    <property type="match status" value="1"/>
</dbReference>
<gene>
    <name evidence="3" type="ORF">ACERK3_14585</name>
</gene>
<feature type="short sequence motif" description="Histidine triad motif" evidence="1">
    <location>
        <begin position="111"/>
        <end position="115"/>
    </location>
</feature>
<sequence length="153" mass="16626">MRKDRAMGEQQQRRDADCIFCRIAAGEIPCHRVYEDDEVLAFLDVGPLSAGHALIIPKAHYATLDEMPGELAAACMKIAPRLAGAIRDVTGTSAYNVLQNNGELAHQAVKHVHFHIIPKSADGGLDLTWDAGQLGDEMGRDLRTKIAGRLGRA</sequence>